<proteinExistence type="predicted"/>
<protein>
    <submittedName>
        <fullName evidence="1">Uncharacterized protein</fullName>
    </submittedName>
</protein>
<organism evidence="1 2">
    <name type="scientific">Schleiferilactobacillus harbinensis</name>
    <dbReference type="NCBI Taxonomy" id="304207"/>
    <lineage>
        <taxon>Bacteria</taxon>
        <taxon>Bacillati</taxon>
        <taxon>Bacillota</taxon>
        <taxon>Bacilli</taxon>
        <taxon>Lactobacillales</taxon>
        <taxon>Lactobacillaceae</taxon>
        <taxon>Schleiferilactobacillus</taxon>
    </lineage>
</organism>
<dbReference type="RefSeq" id="WP_331243229.1">
    <property type="nucleotide sequence ID" value="NZ_JAQSGJ010000004.1"/>
</dbReference>
<reference evidence="1 2" key="1">
    <citation type="submission" date="2023-02" db="EMBL/GenBank/DDBJ databases">
        <title>The predominant lactic acid bacteria and yeasts involved in the spontaneous fermentation of millet during the production of the traditional porridge Hausa koko in Ghana.</title>
        <authorList>
            <person name="Atter A."/>
            <person name="Diaz M."/>
        </authorList>
    </citation>
    <scope>NUCLEOTIDE SEQUENCE [LARGE SCALE GENOMIC DNA]</scope>
    <source>
        <strain evidence="1 2">FI11640</strain>
    </source>
</reference>
<accession>A0ABU7SXF5</accession>
<comment type="caution">
    <text evidence="1">The sequence shown here is derived from an EMBL/GenBank/DDBJ whole genome shotgun (WGS) entry which is preliminary data.</text>
</comment>
<evidence type="ECO:0000313" key="2">
    <source>
        <dbReference type="Proteomes" id="UP001330016"/>
    </source>
</evidence>
<dbReference type="EMBL" id="JAQSGK010000004">
    <property type="protein sequence ID" value="MEE6714795.1"/>
    <property type="molecule type" value="Genomic_DNA"/>
</dbReference>
<sequence>MRIRNILAVLAAVAVLGGHMSWQSLDRLHLTWLDWNATVGDALGNGKTPTTVAGVLKYHAASLNAFPHCCALLISSTRLRCAPRSSTMLVTKGESIFLDNGSDMCVALLLKTVQYG</sequence>
<evidence type="ECO:0000313" key="1">
    <source>
        <dbReference type="EMBL" id="MEE6714795.1"/>
    </source>
</evidence>
<keyword evidence="2" id="KW-1185">Reference proteome</keyword>
<gene>
    <name evidence="1" type="ORF">PS435_02885</name>
</gene>
<dbReference type="Proteomes" id="UP001330016">
    <property type="component" value="Unassembled WGS sequence"/>
</dbReference>
<name>A0ABU7SXF5_9LACO</name>